<gene>
    <name evidence="2" type="ORF">OE88DRAFT_1077165</name>
</gene>
<organism evidence="2 3">
    <name type="scientific">Heliocybe sulcata</name>
    <dbReference type="NCBI Taxonomy" id="5364"/>
    <lineage>
        <taxon>Eukaryota</taxon>
        <taxon>Fungi</taxon>
        <taxon>Dikarya</taxon>
        <taxon>Basidiomycota</taxon>
        <taxon>Agaricomycotina</taxon>
        <taxon>Agaricomycetes</taxon>
        <taxon>Gloeophyllales</taxon>
        <taxon>Gloeophyllaceae</taxon>
        <taxon>Heliocybe</taxon>
    </lineage>
</organism>
<evidence type="ECO:0000313" key="3">
    <source>
        <dbReference type="Proteomes" id="UP000305948"/>
    </source>
</evidence>
<accession>A0A5C3MM32</accession>
<dbReference type="Proteomes" id="UP000305948">
    <property type="component" value="Unassembled WGS sequence"/>
</dbReference>
<feature type="transmembrane region" description="Helical" evidence="1">
    <location>
        <begin position="31"/>
        <end position="51"/>
    </location>
</feature>
<dbReference type="OrthoDB" id="2679643at2759"/>
<protein>
    <submittedName>
        <fullName evidence="2">Uncharacterized protein</fullName>
    </submittedName>
</protein>
<reference evidence="2 3" key="1">
    <citation type="journal article" date="2019" name="Nat. Ecol. Evol.">
        <title>Megaphylogeny resolves global patterns of mushroom evolution.</title>
        <authorList>
            <person name="Varga T."/>
            <person name="Krizsan K."/>
            <person name="Foldi C."/>
            <person name="Dima B."/>
            <person name="Sanchez-Garcia M."/>
            <person name="Sanchez-Ramirez S."/>
            <person name="Szollosi G.J."/>
            <person name="Szarkandi J.G."/>
            <person name="Papp V."/>
            <person name="Albert L."/>
            <person name="Andreopoulos W."/>
            <person name="Angelini C."/>
            <person name="Antonin V."/>
            <person name="Barry K.W."/>
            <person name="Bougher N.L."/>
            <person name="Buchanan P."/>
            <person name="Buyck B."/>
            <person name="Bense V."/>
            <person name="Catcheside P."/>
            <person name="Chovatia M."/>
            <person name="Cooper J."/>
            <person name="Damon W."/>
            <person name="Desjardin D."/>
            <person name="Finy P."/>
            <person name="Geml J."/>
            <person name="Haridas S."/>
            <person name="Hughes K."/>
            <person name="Justo A."/>
            <person name="Karasinski D."/>
            <person name="Kautmanova I."/>
            <person name="Kiss B."/>
            <person name="Kocsube S."/>
            <person name="Kotiranta H."/>
            <person name="LaButti K.M."/>
            <person name="Lechner B.E."/>
            <person name="Liimatainen K."/>
            <person name="Lipzen A."/>
            <person name="Lukacs Z."/>
            <person name="Mihaltcheva S."/>
            <person name="Morgado L.N."/>
            <person name="Niskanen T."/>
            <person name="Noordeloos M.E."/>
            <person name="Ohm R.A."/>
            <person name="Ortiz-Santana B."/>
            <person name="Ovrebo C."/>
            <person name="Racz N."/>
            <person name="Riley R."/>
            <person name="Savchenko A."/>
            <person name="Shiryaev A."/>
            <person name="Soop K."/>
            <person name="Spirin V."/>
            <person name="Szebenyi C."/>
            <person name="Tomsovsky M."/>
            <person name="Tulloss R.E."/>
            <person name="Uehling J."/>
            <person name="Grigoriev I.V."/>
            <person name="Vagvolgyi C."/>
            <person name="Papp T."/>
            <person name="Martin F.M."/>
            <person name="Miettinen O."/>
            <person name="Hibbett D.S."/>
            <person name="Nagy L.G."/>
        </authorList>
    </citation>
    <scope>NUCLEOTIDE SEQUENCE [LARGE SCALE GENOMIC DNA]</scope>
    <source>
        <strain evidence="2 3">OMC1185</strain>
    </source>
</reference>
<keyword evidence="1" id="KW-1133">Transmembrane helix</keyword>
<evidence type="ECO:0000256" key="1">
    <source>
        <dbReference type="SAM" id="Phobius"/>
    </source>
</evidence>
<evidence type="ECO:0000313" key="2">
    <source>
        <dbReference type="EMBL" id="TFK45947.1"/>
    </source>
</evidence>
<name>A0A5C3MM32_9AGAM</name>
<proteinExistence type="predicted"/>
<sequence length="236" mass="25363">MKTLSAGNPVEAMHALRLWYMFPNSKPLRTVTGLLSVSYVVGEFTAIGFFAKSWSSAKPSNGVIWLPTTIIHVLLYSLTLIRAFRARSTQGSVGFLMKQTLKEGGIFLIVSLLSLLAVSIGAQSRNTSISIGAQLSGFPMSTMSVAMSRLMLRIRSLSASLNTSPEWLLSHLEMSRLHFRTGQREGELLVEVGSAGDYELSSLPAIGCPVQVVSTTHTDSDGSTAAFGKDGPSHLA</sequence>
<keyword evidence="3" id="KW-1185">Reference proteome</keyword>
<dbReference type="AlphaFoldDB" id="A0A5C3MM32"/>
<dbReference type="EMBL" id="ML213535">
    <property type="protein sequence ID" value="TFK45947.1"/>
    <property type="molecule type" value="Genomic_DNA"/>
</dbReference>
<feature type="transmembrane region" description="Helical" evidence="1">
    <location>
        <begin position="63"/>
        <end position="84"/>
    </location>
</feature>
<keyword evidence="1" id="KW-0812">Transmembrane</keyword>
<keyword evidence="1" id="KW-0472">Membrane</keyword>
<feature type="transmembrane region" description="Helical" evidence="1">
    <location>
        <begin position="105"/>
        <end position="123"/>
    </location>
</feature>